<name>A0A409XIK2_PSICY</name>
<evidence type="ECO:0000256" key="1">
    <source>
        <dbReference type="SAM" id="Phobius"/>
    </source>
</evidence>
<keyword evidence="1" id="KW-1133">Transmembrane helix</keyword>
<protein>
    <submittedName>
        <fullName evidence="2">Uncharacterized protein</fullName>
    </submittedName>
</protein>
<dbReference type="AlphaFoldDB" id="A0A409XIK2"/>
<feature type="transmembrane region" description="Helical" evidence="1">
    <location>
        <begin position="27"/>
        <end position="54"/>
    </location>
</feature>
<evidence type="ECO:0000313" key="2">
    <source>
        <dbReference type="EMBL" id="PPQ90582.1"/>
    </source>
</evidence>
<dbReference type="InParanoid" id="A0A409XIK2"/>
<organism evidence="2 3">
    <name type="scientific">Psilocybe cyanescens</name>
    <dbReference type="NCBI Taxonomy" id="93625"/>
    <lineage>
        <taxon>Eukaryota</taxon>
        <taxon>Fungi</taxon>
        <taxon>Dikarya</taxon>
        <taxon>Basidiomycota</taxon>
        <taxon>Agaricomycotina</taxon>
        <taxon>Agaricomycetes</taxon>
        <taxon>Agaricomycetidae</taxon>
        <taxon>Agaricales</taxon>
        <taxon>Agaricineae</taxon>
        <taxon>Strophariaceae</taxon>
        <taxon>Psilocybe</taxon>
    </lineage>
</organism>
<sequence length="132" mass="14199">MAIVAVVHVVVAIMRAAVHVVRVMVHAVHVVVVVRGGGGWLAAAVCGFATYMVLRPCLRHLPLFHLVPPCSLLTSLYTDPSSSLSLSYRVHVSGVVAIVNGHVVVMHGLGWWWHNACRVGLAGAWLRPTTAR</sequence>
<evidence type="ECO:0000313" key="3">
    <source>
        <dbReference type="Proteomes" id="UP000283269"/>
    </source>
</evidence>
<dbReference type="Proteomes" id="UP000283269">
    <property type="component" value="Unassembled WGS sequence"/>
</dbReference>
<keyword evidence="1" id="KW-0472">Membrane</keyword>
<feature type="transmembrane region" description="Helical" evidence="1">
    <location>
        <begin position="90"/>
        <end position="113"/>
    </location>
</feature>
<accession>A0A409XIK2</accession>
<dbReference type="EMBL" id="NHYD01001605">
    <property type="protein sequence ID" value="PPQ90582.1"/>
    <property type="molecule type" value="Genomic_DNA"/>
</dbReference>
<keyword evidence="3" id="KW-1185">Reference proteome</keyword>
<gene>
    <name evidence="2" type="ORF">CVT25_015112</name>
</gene>
<reference evidence="2 3" key="1">
    <citation type="journal article" date="2018" name="Evol. Lett.">
        <title>Horizontal gene cluster transfer increased hallucinogenic mushroom diversity.</title>
        <authorList>
            <person name="Reynolds H.T."/>
            <person name="Vijayakumar V."/>
            <person name="Gluck-Thaler E."/>
            <person name="Korotkin H.B."/>
            <person name="Matheny P.B."/>
            <person name="Slot J.C."/>
        </authorList>
    </citation>
    <scope>NUCLEOTIDE SEQUENCE [LARGE SCALE GENOMIC DNA]</scope>
    <source>
        <strain evidence="2 3">2631</strain>
    </source>
</reference>
<comment type="caution">
    <text evidence="2">The sequence shown here is derived from an EMBL/GenBank/DDBJ whole genome shotgun (WGS) entry which is preliminary data.</text>
</comment>
<keyword evidence="1" id="KW-0812">Transmembrane</keyword>
<proteinExistence type="predicted"/>